<gene>
    <name evidence="1" type="ORF">E5331_04935</name>
</gene>
<dbReference type="Proteomes" id="UP000306319">
    <property type="component" value="Unassembled WGS sequence"/>
</dbReference>
<sequence length="304" mass="33793">MSTMKQLNLIIKNEFLTDVRSKGFWISTIIVPLIIIAFGIIFGFILKDADSFNNVAKDLPTQPDPEEMTAGKAIGMMMGSCLTFFLMIYGAMIFNKVKTEKCNRIMEIISTCVDGKTMMLAKIISVGLLGLVQLIVWGSLILVAIIGFYMVFQFAIPWEILSNPKTYIYTLWIILYFVGGYILFGSLYAACGAITDKDNENQAYMTVITFILLGTFYIGMYAVDNGDSAFATACNYIPFTSPTIGTINAISGVSPIWQTILSIIILYATAYLCVTFSGKLYRSSMLLKGKQFTPKDLITFIKSH</sequence>
<evidence type="ECO:0000313" key="2">
    <source>
        <dbReference type="Proteomes" id="UP000306319"/>
    </source>
</evidence>
<organism evidence="1 2">
    <name type="scientific">Lepagella muris</name>
    <dbReference type="NCBI Taxonomy" id="3032870"/>
    <lineage>
        <taxon>Bacteria</taxon>
        <taxon>Pseudomonadati</taxon>
        <taxon>Bacteroidota</taxon>
        <taxon>Bacteroidia</taxon>
        <taxon>Bacteroidales</taxon>
        <taxon>Muribaculaceae</taxon>
        <taxon>Lepagella</taxon>
    </lineage>
</organism>
<evidence type="ECO:0000313" key="1">
    <source>
        <dbReference type="EMBL" id="TGY79723.1"/>
    </source>
</evidence>
<proteinExistence type="predicted"/>
<reference evidence="1" key="1">
    <citation type="submission" date="2019-04" db="EMBL/GenBank/DDBJ databases">
        <title>Microbes associate with the intestines of laboratory mice.</title>
        <authorList>
            <person name="Navarre W."/>
            <person name="Wong E."/>
            <person name="Huang K."/>
            <person name="Tropini C."/>
            <person name="Ng K."/>
            <person name="Yu B."/>
        </authorList>
    </citation>
    <scope>NUCLEOTIDE SEQUENCE</scope>
    <source>
        <strain evidence="1">NM04_E33</strain>
    </source>
</reference>
<keyword evidence="2" id="KW-1185">Reference proteome</keyword>
<comment type="caution">
    <text evidence="1">The sequence shown here is derived from an EMBL/GenBank/DDBJ whole genome shotgun (WGS) entry which is preliminary data.</text>
</comment>
<name>A0AC61RJ00_9BACT</name>
<protein>
    <submittedName>
        <fullName evidence="1">ABC transporter permease</fullName>
    </submittedName>
</protein>
<dbReference type="EMBL" id="SRYB01000005">
    <property type="protein sequence ID" value="TGY79723.1"/>
    <property type="molecule type" value="Genomic_DNA"/>
</dbReference>
<accession>A0AC61RJ00</accession>